<dbReference type="EMBL" id="BMYT01000003">
    <property type="protein sequence ID" value="GGX12371.1"/>
    <property type="molecule type" value="Genomic_DNA"/>
</dbReference>
<evidence type="ECO:0000256" key="1">
    <source>
        <dbReference type="SAM" id="SignalP"/>
    </source>
</evidence>
<name>A0ABQ2XE86_9BURK</name>
<keyword evidence="1" id="KW-0732">Signal</keyword>
<dbReference type="Proteomes" id="UP000620127">
    <property type="component" value="Unassembled WGS sequence"/>
</dbReference>
<dbReference type="RefSeq" id="WP_189345826.1">
    <property type="nucleotide sequence ID" value="NZ_BMYT01000003.1"/>
</dbReference>
<evidence type="ECO:0000313" key="3">
    <source>
        <dbReference type="Proteomes" id="UP000620127"/>
    </source>
</evidence>
<dbReference type="InterPro" id="IPR021851">
    <property type="entry name" value="DUF3455"/>
</dbReference>
<dbReference type="PANTHER" id="PTHR35567">
    <property type="entry name" value="MALATE DEHYDROGENASE (AFU_ORTHOLOGUE AFUA_2G13800)"/>
    <property type="match status" value="1"/>
</dbReference>
<feature type="signal peptide" evidence="1">
    <location>
        <begin position="1"/>
        <end position="24"/>
    </location>
</feature>
<evidence type="ECO:0008006" key="4">
    <source>
        <dbReference type="Google" id="ProtNLM"/>
    </source>
</evidence>
<dbReference type="Pfam" id="PF11937">
    <property type="entry name" value="DUF3455"/>
    <property type="match status" value="1"/>
</dbReference>
<gene>
    <name evidence="2" type="ORF">GCM10011282_18020</name>
</gene>
<comment type="caution">
    <text evidence="2">The sequence shown here is derived from an EMBL/GenBank/DDBJ whole genome shotgun (WGS) entry which is preliminary data.</text>
</comment>
<feature type="chain" id="PRO_5047242936" description="DUF3455 domain-containing protein" evidence="1">
    <location>
        <begin position="25"/>
        <end position="182"/>
    </location>
</feature>
<dbReference type="PROSITE" id="PS51257">
    <property type="entry name" value="PROKAR_LIPOPROTEIN"/>
    <property type="match status" value="1"/>
</dbReference>
<organism evidence="2 3">
    <name type="scientific">Undibacterium macrobrachii</name>
    <dbReference type="NCBI Taxonomy" id="1119058"/>
    <lineage>
        <taxon>Bacteria</taxon>
        <taxon>Pseudomonadati</taxon>
        <taxon>Pseudomonadota</taxon>
        <taxon>Betaproteobacteria</taxon>
        <taxon>Burkholderiales</taxon>
        <taxon>Oxalobacteraceae</taxon>
        <taxon>Undibacterium</taxon>
    </lineage>
</organism>
<sequence>MKRTTQILPIATAACLLISLSACSATLIAPNTPPAITVPSGNQLVMVAVGSGDLNYECRVKANSNVTYEWVFTGPNALLSDKNGMVVGRYYGGPTWESNDGSKISGKQIATAPASPTAIPLQLVKVDTLLDGTNSGMLTGITYIQRLNTVGGIAPTESCSIDNLGAKVLVKYQADYLFYKAN</sequence>
<proteinExistence type="predicted"/>
<protein>
    <recommendedName>
        <fullName evidence="4">DUF3455 domain-containing protein</fullName>
    </recommendedName>
</protein>
<evidence type="ECO:0000313" key="2">
    <source>
        <dbReference type="EMBL" id="GGX12371.1"/>
    </source>
</evidence>
<accession>A0ABQ2XE86</accession>
<reference evidence="3" key="1">
    <citation type="journal article" date="2019" name="Int. J. Syst. Evol. Microbiol.">
        <title>The Global Catalogue of Microorganisms (GCM) 10K type strain sequencing project: providing services to taxonomists for standard genome sequencing and annotation.</title>
        <authorList>
            <consortium name="The Broad Institute Genomics Platform"/>
            <consortium name="The Broad Institute Genome Sequencing Center for Infectious Disease"/>
            <person name="Wu L."/>
            <person name="Ma J."/>
        </authorList>
    </citation>
    <scope>NUCLEOTIDE SEQUENCE [LARGE SCALE GENOMIC DNA]</scope>
    <source>
        <strain evidence="3">KCTC 23916</strain>
    </source>
</reference>
<keyword evidence="3" id="KW-1185">Reference proteome</keyword>
<dbReference type="PANTHER" id="PTHR35567:SF1">
    <property type="entry name" value="CONSERVED FUNGAL PROTEIN (AFU_ORTHOLOGUE AFUA_1G14230)"/>
    <property type="match status" value="1"/>
</dbReference>